<feature type="region of interest" description="Disordered" evidence="1">
    <location>
        <begin position="129"/>
        <end position="155"/>
    </location>
</feature>
<evidence type="ECO:0000313" key="3">
    <source>
        <dbReference type="Proteomes" id="UP001589750"/>
    </source>
</evidence>
<organism evidence="2 3">
    <name type="scientific">Nocardioides plantarum</name>
    <dbReference type="NCBI Taxonomy" id="29299"/>
    <lineage>
        <taxon>Bacteria</taxon>
        <taxon>Bacillati</taxon>
        <taxon>Actinomycetota</taxon>
        <taxon>Actinomycetes</taxon>
        <taxon>Propionibacteriales</taxon>
        <taxon>Nocardioidaceae</taxon>
        <taxon>Nocardioides</taxon>
    </lineage>
</organism>
<feature type="compositionally biased region" description="Low complexity" evidence="1">
    <location>
        <begin position="141"/>
        <end position="155"/>
    </location>
</feature>
<sequence length="155" mass="16888">MGFSLNLSQFLDVVPTTSSAPQGLDLAVEAIDDVIKRIEAEMDLLQPNEFASAGTIQSVSFGGADAAPNLALHYTRAHEVTWKTLRGVKSDLVAFQEACRTAKQQIVLADEDSADQYNRTRTAIEALEAGSDQHQGRWDHQQAQQDQDTTGGEDL</sequence>
<dbReference type="EMBL" id="JBHMDG010000001">
    <property type="protein sequence ID" value="MFB9311547.1"/>
    <property type="molecule type" value="Genomic_DNA"/>
</dbReference>
<dbReference type="Proteomes" id="UP001589750">
    <property type="component" value="Unassembled WGS sequence"/>
</dbReference>
<accession>A0ABV5K480</accession>
<evidence type="ECO:0000313" key="2">
    <source>
        <dbReference type="EMBL" id="MFB9311547.1"/>
    </source>
</evidence>
<comment type="caution">
    <text evidence="2">The sequence shown here is derived from an EMBL/GenBank/DDBJ whole genome shotgun (WGS) entry which is preliminary data.</text>
</comment>
<protein>
    <submittedName>
        <fullName evidence="2">Uncharacterized protein</fullName>
    </submittedName>
</protein>
<keyword evidence="3" id="KW-1185">Reference proteome</keyword>
<gene>
    <name evidence="2" type="ORF">ACFFRI_00710</name>
</gene>
<reference evidence="2 3" key="1">
    <citation type="submission" date="2024-09" db="EMBL/GenBank/DDBJ databases">
        <authorList>
            <person name="Sun Q."/>
            <person name="Mori K."/>
        </authorList>
    </citation>
    <scope>NUCLEOTIDE SEQUENCE [LARGE SCALE GENOMIC DNA]</scope>
    <source>
        <strain evidence="2 3">JCM 9626</strain>
    </source>
</reference>
<proteinExistence type="predicted"/>
<dbReference type="RefSeq" id="WP_140008641.1">
    <property type="nucleotide sequence ID" value="NZ_JBHMDG010000001.1"/>
</dbReference>
<name>A0ABV5K480_9ACTN</name>
<evidence type="ECO:0000256" key="1">
    <source>
        <dbReference type="SAM" id="MobiDB-lite"/>
    </source>
</evidence>